<gene>
    <name evidence="1" type="ORF">JK635_07160</name>
</gene>
<organism evidence="1 2">
    <name type="scientific">Neobacillus paridis</name>
    <dbReference type="NCBI Taxonomy" id="2803862"/>
    <lineage>
        <taxon>Bacteria</taxon>
        <taxon>Bacillati</taxon>
        <taxon>Bacillota</taxon>
        <taxon>Bacilli</taxon>
        <taxon>Bacillales</taxon>
        <taxon>Bacillaceae</taxon>
        <taxon>Neobacillus</taxon>
    </lineage>
</organism>
<accession>A0ABS1TL48</accession>
<name>A0ABS1TL48_9BACI</name>
<keyword evidence="2" id="KW-1185">Reference proteome</keyword>
<protein>
    <submittedName>
        <fullName evidence="1">Uncharacterized protein</fullName>
    </submittedName>
</protein>
<reference evidence="1 2" key="1">
    <citation type="submission" date="2021-01" db="EMBL/GenBank/DDBJ databases">
        <title>Genome public.</title>
        <authorList>
            <person name="Liu C."/>
            <person name="Sun Q."/>
        </authorList>
    </citation>
    <scope>NUCLEOTIDE SEQUENCE [LARGE SCALE GENOMIC DNA]</scope>
    <source>
        <strain evidence="1 2">YIM B02564</strain>
    </source>
</reference>
<evidence type="ECO:0000313" key="2">
    <source>
        <dbReference type="Proteomes" id="UP000623967"/>
    </source>
</evidence>
<dbReference type="EMBL" id="JAESWB010000131">
    <property type="protein sequence ID" value="MBL4951987.1"/>
    <property type="molecule type" value="Genomic_DNA"/>
</dbReference>
<evidence type="ECO:0000313" key="1">
    <source>
        <dbReference type="EMBL" id="MBL4951987.1"/>
    </source>
</evidence>
<dbReference type="Proteomes" id="UP000623967">
    <property type="component" value="Unassembled WGS sequence"/>
</dbReference>
<sequence length="58" mass="6982">MNDKRKASMKFVELNVKLFYDYEVEYHSSRSVYFIDPNNYKLEISEYIGGGINKPRKR</sequence>
<proteinExistence type="predicted"/>
<comment type="caution">
    <text evidence="1">The sequence shown here is derived from an EMBL/GenBank/DDBJ whole genome shotgun (WGS) entry which is preliminary data.</text>
</comment>